<protein>
    <submittedName>
        <fullName evidence="1">Uncharacterized protein</fullName>
    </submittedName>
</protein>
<organism evidence="1 2">
    <name type="scientific">Candidatus Woesebacteria bacterium GW2011_GWA1_37_8</name>
    <dbReference type="NCBI Taxonomy" id="1618546"/>
    <lineage>
        <taxon>Bacteria</taxon>
        <taxon>Candidatus Woeseibacteriota</taxon>
    </lineage>
</organism>
<proteinExistence type="predicted"/>
<accession>A0A0G0HN37</accession>
<comment type="caution">
    <text evidence="1">The sequence shown here is derived from an EMBL/GenBank/DDBJ whole genome shotgun (WGS) entry which is preliminary data.</text>
</comment>
<reference evidence="1 2" key="1">
    <citation type="journal article" date="2015" name="Nature">
        <title>rRNA introns, odd ribosomes, and small enigmatic genomes across a large radiation of phyla.</title>
        <authorList>
            <person name="Brown C.T."/>
            <person name="Hug L.A."/>
            <person name="Thomas B.C."/>
            <person name="Sharon I."/>
            <person name="Castelle C.J."/>
            <person name="Singh A."/>
            <person name="Wilkins M.J."/>
            <person name="Williams K.H."/>
            <person name="Banfield J.F."/>
        </authorList>
    </citation>
    <scope>NUCLEOTIDE SEQUENCE [LARGE SCALE GENOMIC DNA]</scope>
</reference>
<dbReference type="EMBL" id="LBTR01000046">
    <property type="protein sequence ID" value="KKQ43607.1"/>
    <property type="molecule type" value="Genomic_DNA"/>
</dbReference>
<sequence>MTPLDTKLLRPTISIVRELVKDKKTVLKIATSLFLFVGLLTSVVLVQQNQDIREHAQTGSVVTVGCQDNGITITSGEKKFYSPGERINLTIRGKEFNSSAPKLTNIVLWYAPANGNLRTTATSAENWKNTNITGSYNASTKSWTGTWVLPTEDGEYILAPNFIQSDNYACSSNPGYLCPDCHTGYQFDRSSAQRIPRETYSCKGCHKTFVVSRTASNPGGYDMKSYYNFSPGYNWVYKGYNFTESTPQEFYSYFSIEEKSSICGHTVLPLRFTKSNLYGHWGPKGHNRLAGVYNQRHLLTYFQSGERWSDRTLGLLFHKSYNFPSTSTNPISELGVYNPIDGLSLRHFSEDTNRNFQNNYFSPYLWGENGATEGYEYSQTNIAYVNSLTKLATLREKYPKLTDQQLFCKLDYEMSGNGAWRMAYLSDNLSNTDNYGGKVFNYGLYTGSLMRLRVYESWGGGSTREDLFMVPNLGIVRMDKKGGASQDTGRITNPDYIMSLVSYYIGGDLKINFTDLNSNPLPSNRVARGGSYKIKVKSKDRQGNFTVPYSGWLEVRRCITSSPSIECAPYDPANPTANGWAAFKWGRWVWLGEATETLSSSIAVGTRHAYYRPFINTAPGDYTGEVSISKTELPWGNETHLTIY</sequence>
<dbReference type="Proteomes" id="UP000034603">
    <property type="component" value="Unassembled WGS sequence"/>
</dbReference>
<evidence type="ECO:0000313" key="1">
    <source>
        <dbReference type="EMBL" id="KKQ43607.1"/>
    </source>
</evidence>
<gene>
    <name evidence="1" type="ORF">US62_C0046G0006</name>
</gene>
<evidence type="ECO:0000313" key="2">
    <source>
        <dbReference type="Proteomes" id="UP000034603"/>
    </source>
</evidence>
<dbReference type="AlphaFoldDB" id="A0A0G0HN37"/>
<name>A0A0G0HN37_9BACT</name>